<evidence type="ECO:0000256" key="3">
    <source>
        <dbReference type="PROSITE-ProRule" id="PRU00708"/>
    </source>
</evidence>
<feature type="domain" description="DYW" evidence="4">
    <location>
        <begin position="777"/>
        <end position="869"/>
    </location>
</feature>
<evidence type="ECO:0000259" key="4">
    <source>
        <dbReference type="Pfam" id="PF14432"/>
    </source>
</evidence>
<dbReference type="InterPro" id="IPR046848">
    <property type="entry name" value="E_motif"/>
</dbReference>
<feature type="repeat" description="PPR" evidence="3">
    <location>
        <begin position="362"/>
        <end position="396"/>
    </location>
</feature>
<dbReference type="Gene3D" id="1.25.40.10">
    <property type="entry name" value="Tetratricopeptide repeat domain"/>
    <property type="match status" value="6"/>
</dbReference>
<organism evidence="5 6">
    <name type="scientific">Trapa incisa</name>
    <dbReference type="NCBI Taxonomy" id="236973"/>
    <lineage>
        <taxon>Eukaryota</taxon>
        <taxon>Viridiplantae</taxon>
        <taxon>Streptophyta</taxon>
        <taxon>Embryophyta</taxon>
        <taxon>Tracheophyta</taxon>
        <taxon>Spermatophyta</taxon>
        <taxon>Magnoliopsida</taxon>
        <taxon>eudicotyledons</taxon>
        <taxon>Gunneridae</taxon>
        <taxon>Pentapetalae</taxon>
        <taxon>rosids</taxon>
        <taxon>malvids</taxon>
        <taxon>Myrtales</taxon>
        <taxon>Lythraceae</taxon>
        <taxon>Trapa</taxon>
    </lineage>
</organism>
<dbReference type="PANTHER" id="PTHR47926:SF538">
    <property type="entry name" value="WHIM2 DOMAIN-CONTAINING PROTEIN"/>
    <property type="match status" value="1"/>
</dbReference>
<dbReference type="InterPro" id="IPR011990">
    <property type="entry name" value="TPR-like_helical_dom_sf"/>
</dbReference>
<feature type="repeat" description="PPR" evidence="3">
    <location>
        <begin position="562"/>
        <end position="596"/>
    </location>
</feature>
<gene>
    <name evidence="5" type="ORF">SAY87_020355</name>
</gene>
<feature type="repeat" description="PPR" evidence="3">
    <location>
        <begin position="157"/>
        <end position="191"/>
    </location>
</feature>
<dbReference type="InterPro" id="IPR002885">
    <property type="entry name" value="PPR_rpt"/>
</dbReference>
<keyword evidence="6" id="KW-1185">Reference proteome</keyword>
<dbReference type="Pfam" id="PF20430">
    <property type="entry name" value="Eplus_motif"/>
    <property type="match status" value="1"/>
</dbReference>
<dbReference type="FunFam" id="1.25.40.10:FF:000201">
    <property type="entry name" value="Pentatricopeptide repeat-containing protein mitochondrial"/>
    <property type="match status" value="1"/>
</dbReference>
<keyword evidence="2" id="KW-0677">Repeat</keyword>
<dbReference type="InterPro" id="IPR032867">
    <property type="entry name" value="DYW_dom"/>
</dbReference>
<name>A0AAN7K3U2_9MYRT</name>
<dbReference type="GO" id="GO:0003723">
    <property type="term" value="F:RNA binding"/>
    <property type="evidence" value="ECO:0007669"/>
    <property type="project" value="InterPro"/>
</dbReference>
<proteinExistence type="inferred from homology"/>
<dbReference type="FunFam" id="1.25.40.10:FF:000366">
    <property type="entry name" value="Pentatricopeptide (PPR) repeat-containing protein"/>
    <property type="match status" value="1"/>
</dbReference>
<dbReference type="InterPro" id="IPR046960">
    <property type="entry name" value="PPR_At4g14850-like_plant"/>
</dbReference>
<dbReference type="FunFam" id="1.25.40.10:FF:000073">
    <property type="entry name" value="Pentatricopeptide repeat-containing protein chloroplastic"/>
    <property type="match status" value="1"/>
</dbReference>
<evidence type="ECO:0000256" key="1">
    <source>
        <dbReference type="ARBA" id="ARBA00006643"/>
    </source>
</evidence>
<dbReference type="Pfam" id="PF01535">
    <property type="entry name" value="PPR"/>
    <property type="match status" value="3"/>
</dbReference>
<dbReference type="Proteomes" id="UP001345219">
    <property type="component" value="Chromosome 15"/>
</dbReference>
<dbReference type="PROSITE" id="PS51375">
    <property type="entry name" value="PPR"/>
    <property type="match status" value="5"/>
</dbReference>
<reference evidence="5 6" key="1">
    <citation type="journal article" date="2023" name="Hortic Res">
        <title>Pangenome of water caltrop reveals structural variations and asymmetric subgenome divergence after allopolyploidization.</title>
        <authorList>
            <person name="Zhang X."/>
            <person name="Chen Y."/>
            <person name="Wang L."/>
            <person name="Yuan Y."/>
            <person name="Fang M."/>
            <person name="Shi L."/>
            <person name="Lu R."/>
            <person name="Comes H.P."/>
            <person name="Ma Y."/>
            <person name="Chen Y."/>
            <person name="Huang G."/>
            <person name="Zhou Y."/>
            <person name="Zheng Z."/>
            <person name="Qiu Y."/>
        </authorList>
    </citation>
    <scope>NUCLEOTIDE SEQUENCE [LARGE SCALE GENOMIC DNA]</scope>
    <source>
        <tissue evidence="5">Roots</tissue>
    </source>
</reference>
<dbReference type="NCBIfam" id="TIGR00756">
    <property type="entry name" value="PPR"/>
    <property type="match status" value="4"/>
</dbReference>
<feature type="repeat" description="PPR" evidence="3">
    <location>
        <begin position="260"/>
        <end position="294"/>
    </location>
</feature>
<dbReference type="PANTHER" id="PTHR47926">
    <property type="entry name" value="PENTATRICOPEPTIDE REPEAT-CONTAINING PROTEIN"/>
    <property type="match status" value="1"/>
</dbReference>
<evidence type="ECO:0000313" key="6">
    <source>
        <dbReference type="Proteomes" id="UP001345219"/>
    </source>
</evidence>
<sequence length="869" mass="96557">MCMVAATTFAIRVLTRTQKAPNPEIQVRVRQLHSAVIYSDDVVDAHHLFDDTYERDSHGFNSLLFQYTRENQRWEALNLYTHIHRSGLPINGSTLSCVLKTCGALSHRSMGKQVHSVCVKSGFQGDVSVGTSLVDMYMKIENVVDGMRVFELMGDKNVVSWTSLLCGYTKNGMNDRAVALFRRMLGMGVEPNAFTFATILGALRADGAFIVERGTQVHGLVIKNGLNSNTTVGNSLINMYFKVGKSGSARAIFDSMDEKNSVTWNGMVSGYISSGCDSEALEIFSQMRAEGVSLTQGTFASTIKLCGNIRNLSFVRQLHGRLLKCGFEFGDGIKTALLVSYCKCNDMDSAVTGFFMMHGDRDVISWTALITGYLQNGRGDRAVDLFRQMYTEGVSPNSFTYSVILTAHPFVSPSVVHAQVIKTSHDRLSTVGTALLDTYFKQGNPDAATKVFDSILEKDIVSWSAVLAGYAQIGDSGRAIKVFIKLGREGSTRPNEYTFSSIINACARPASGAEQGKQLHGCSIKAGFSYALVVSSALVTMYAKRGNIENANKVFQRQRERDSISWNSMISGYAQHGDGKKALEIFEEMRSQNVPMDAVTFIGVITACTHAGLVVEGEMYFNMMVEDHNIKPMDEHYSCMVDLYSRAGMLKKAMEVIRGMPFPAGVTSWLSILAGCRAHRNLELGKVAAERLTSLQPDNSAAYVLLSNIYAALGNWNERRRVRRMMDERNVKKEAGLSWIEVKHKIHIFLAGDVSHPLTDQIYMKLDQLQSRLRDIGYRPDTNHVLHDVEEEHKEAILSQHSERLALAFGLISTTPEVPLHIMKNLRVCGDCHNVFKIVSEIEGRDIVVRDSNRFHHFKGGFCSCGDYW</sequence>
<dbReference type="EMBL" id="JAXIOK010000012">
    <property type="protein sequence ID" value="KAK4759054.1"/>
    <property type="molecule type" value="Genomic_DNA"/>
</dbReference>
<accession>A0AAN7K3U2</accession>
<dbReference type="Pfam" id="PF13041">
    <property type="entry name" value="PPR_2"/>
    <property type="match status" value="4"/>
</dbReference>
<evidence type="ECO:0000256" key="2">
    <source>
        <dbReference type="ARBA" id="ARBA00022737"/>
    </source>
</evidence>
<dbReference type="InterPro" id="IPR046849">
    <property type="entry name" value="E2_motif"/>
</dbReference>
<feature type="repeat" description="PPR" evidence="3">
    <location>
        <begin position="459"/>
        <end position="493"/>
    </location>
</feature>
<dbReference type="GO" id="GO:0008270">
    <property type="term" value="F:zinc ion binding"/>
    <property type="evidence" value="ECO:0007669"/>
    <property type="project" value="InterPro"/>
</dbReference>
<protein>
    <recommendedName>
        <fullName evidence="4">DYW domain-containing protein</fullName>
    </recommendedName>
</protein>
<dbReference type="FunFam" id="1.25.40.10:FF:000031">
    <property type="entry name" value="Pentatricopeptide repeat-containing protein mitochondrial"/>
    <property type="match status" value="1"/>
</dbReference>
<comment type="similarity">
    <text evidence="1">Belongs to the PPR family. PCMP-H subfamily.</text>
</comment>
<evidence type="ECO:0000313" key="5">
    <source>
        <dbReference type="EMBL" id="KAK4759054.1"/>
    </source>
</evidence>
<dbReference type="Pfam" id="PF14432">
    <property type="entry name" value="DYW_deaminase"/>
    <property type="match status" value="1"/>
</dbReference>
<comment type="caution">
    <text evidence="5">The sequence shown here is derived from an EMBL/GenBank/DDBJ whole genome shotgun (WGS) entry which is preliminary data.</text>
</comment>
<dbReference type="FunFam" id="1.25.40.10:FF:000382">
    <property type="entry name" value="Pentatricopeptide repeat-containing protein"/>
    <property type="match status" value="1"/>
</dbReference>
<dbReference type="Pfam" id="PF20431">
    <property type="entry name" value="E_motif"/>
    <property type="match status" value="1"/>
</dbReference>
<dbReference type="GO" id="GO:0009451">
    <property type="term" value="P:RNA modification"/>
    <property type="evidence" value="ECO:0007669"/>
    <property type="project" value="InterPro"/>
</dbReference>
<dbReference type="AlphaFoldDB" id="A0AAN7K3U2"/>
<dbReference type="SUPFAM" id="SSF48452">
    <property type="entry name" value="TPR-like"/>
    <property type="match status" value="1"/>
</dbReference>